<dbReference type="PANTHER" id="PTHR42776">
    <property type="entry name" value="SERINE PEPTIDASE S9 FAMILY MEMBER"/>
    <property type="match status" value="1"/>
</dbReference>
<dbReference type="InterPro" id="IPR001375">
    <property type="entry name" value="Peptidase_S9_cat"/>
</dbReference>
<keyword evidence="1" id="KW-0378">Hydrolase</keyword>
<dbReference type="PANTHER" id="PTHR42776:SF27">
    <property type="entry name" value="DIPEPTIDYL PEPTIDASE FAMILY MEMBER 6"/>
    <property type="match status" value="1"/>
</dbReference>
<sequence length="678" mass="74309">MQTNRPAGALWSRLVAGGLAVLALLCTSAQAAPPSIDDFFKAPTFAQAALSPSGRYLAVGVGLATGRVGLGVIDLEQRNAAPKLVANFSDADIGYFQWLNDRRLIYTAAENDKAAANLSGARGLWAIDRDGADGRKLIERRTYGVSDQSSHIVSKVLPSSYAIEAVPSDGSDDVIVAEARRDNVGDFVGSVPFRLDTRSGVKRILGPVPDTRITYWVFDSRGDARVAVAQSGGKARLYWRETGNDKWTLLDEYESRLSQKLTPLWVDGNELYVTAGAGAASTRSLFRYDVPTRKIVPGPVFTIAGFDYGRDYQVDHGSGRVIAIHYATDAAGTHWFDPQLKAAQQEVDKLLPTTVNRIICTRCTDAPRLLVRAHSDRQPALYLLFDTQTRKLEYVGGARPWIDAKQMATQDFVRIKARDGMSLPIYITKPAGKSTQPQPAVVLVHGGPHVRGNVWGWDADAQFLASRGYIVIEPEFRGGDGFGLRHLEAGFKQWGLAMQDDVTDATHWAIKEAGVDPKRICIAGASYGGYAALMGLVREPDLYRCGINWVGVTDPEFMFSLHWSDFSEEAKRYGLPVMLGDPKADAARFAATSPLKQADKINQPLLLAYGGVDRRVPIKHGTAFRDAVIRHNKDVEWVAYGDEGHGWGSMENKRDFWGRVEKFLARNIGEVAPAVASK</sequence>
<dbReference type="GO" id="GO:0004177">
    <property type="term" value="F:aminopeptidase activity"/>
    <property type="evidence" value="ECO:0007669"/>
    <property type="project" value="UniProtKB-KW"/>
</dbReference>
<feature type="domain" description="Peptidase S9 prolyl oligopeptidase catalytic" evidence="3">
    <location>
        <begin position="458"/>
        <end position="669"/>
    </location>
</feature>
<proteinExistence type="predicted"/>
<name>A0A4Q7VXL8_9BURK</name>
<dbReference type="AlphaFoldDB" id="A0A4Q7VXL8"/>
<dbReference type="Pfam" id="PF00326">
    <property type="entry name" value="Peptidase_S9"/>
    <property type="match status" value="1"/>
</dbReference>
<dbReference type="EMBL" id="SHKP01000005">
    <property type="protein sequence ID" value="RZU01129.1"/>
    <property type="molecule type" value="Genomic_DNA"/>
</dbReference>
<gene>
    <name evidence="4" type="ORF">EV670_1844</name>
</gene>
<keyword evidence="5" id="KW-1185">Reference proteome</keyword>
<dbReference type="Proteomes" id="UP000293671">
    <property type="component" value="Unassembled WGS sequence"/>
</dbReference>
<evidence type="ECO:0000256" key="1">
    <source>
        <dbReference type="ARBA" id="ARBA00022801"/>
    </source>
</evidence>
<dbReference type="GO" id="GO:0006508">
    <property type="term" value="P:proteolysis"/>
    <property type="evidence" value="ECO:0007669"/>
    <property type="project" value="InterPro"/>
</dbReference>
<dbReference type="RefSeq" id="WP_130431541.1">
    <property type="nucleotide sequence ID" value="NZ_SHKP01000005.1"/>
</dbReference>
<organism evidence="4 5">
    <name type="scientific">Rivibacter subsaxonicus</name>
    <dbReference type="NCBI Taxonomy" id="457575"/>
    <lineage>
        <taxon>Bacteria</taxon>
        <taxon>Pseudomonadati</taxon>
        <taxon>Pseudomonadota</taxon>
        <taxon>Betaproteobacteria</taxon>
        <taxon>Burkholderiales</taxon>
        <taxon>Rivibacter</taxon>
    </lineage>
</organism>
<dbReference type="SUPFAM" id="SSF50993">
    <property type="entry name" value="Peptidase/esterase 'gauge' domain"/>
    <property type="match status" value="1"/>
</dbReference>
<keyword evidence="2" id="KW-0732">Signal</keyword>
<evidence type="ECO:0000256" key="2">
    <source>
        <dbReference type="SAM" id="SignalP"/>
    </source>
</evidence>
<feature type="chain" id="PRO_5020524459" evidence="2">
    <location>
        <begin position="32"/>
        <end position="678"/>
    </location>
</feature>
<dbReference type="InterPro" id="IPR029058">
    <property type="entry name" value="AB_hydrolase_fold"/>
</dbReference>
<evidence type="ECO:0000313" key="4">
    <source>
        <dbReference type="EMBL" id="RZU01129.1"/>
    </source>
</evidence>
<reference evidence="4 5" key="1">
    <citation type="submission" date="2019-02" db="EMBL/GenBank/DDBJ databases">
        <title>Genomic Encyclopedia of Type Strains, Phase IV (KMG-IV): sequencing the most valuable type-strain genomes for metagenomic binning, comparative biology and taxonomic classification.</title>
        <authorList>
            <person name="Goeker M."/>
        </authorList>
    </citation>
    <scope>NUCLEOTIDE SEQUENCE [LARGE SCALE GENOMIC DNA]</scope>
    <source>
        <strain evidence="4 5">DSM 19570</strain>
    </source>
</reference>
<keyword evidence="4" id="KW-0031">Aminopeptidase</keyword>
<dbReference type="GO" id="GO:0004252">
    <property type="term" value="F:serine-type endopeptidase activity"/>
    <property type="evidence" value="ECO:0007669"/>
    <property type="project" value="TreeGrafter"/>
</dbReference>
<keyword evidence="4" id="KW-0645">Protease</keyword>
<comment type="caution">
    <text evidence="4">The sequence shown here is derived from an EMBL/GenBank/DDBJ whole genome shotgun (WGS) entry which is preliminary data.</text>
</comment>
<evidence type="ECO:0000313" key="5">
    <source>
        <dbReference type="Proteomes" id="UP000293671"/>
    </source>
</evidence>
<dbReference type="SUPFAM" id="SSF53474">
    <property type="entry name" value="alpha/beta-Hydrolases"/>
    <property type="match status" value="1"/>
</dbReference>
<protein>
    <submittedName>
        <fullName evidence="4">Dipeptidyl aminopeptidase/acylaminoacyl peptidase</fullName>
    </submittedName>
</protein>
<accession>A0A4Q7VXL8</accession>
<evidence type="ECO:0000259" key="3">
    <source>
        <dbReference type="Pfam" id="PF00326"/>
    </source>
</evidence>
<feature type="signal peptide" evidence="2">
    <location>
        <begin position="1"/>
        <end position="31"/>
    </location>
</feature>
<dbReference type="Gene3D" id="3.40.50.1820">
    <property type="entry name" value="alpha/beta hydrolase"/>
    <property type="match status" value="1"/>
</dbReference>
<dbReference type="OrthoDB" id="4269629at2"/>